<reference evidence="2" key="1">
    <citation type="journal article" date="2011" name="Nat. Biotechnol.">
        <title>The genomic sequence of the Chinese hamster ovary (CHO)-K1 cell line.</title>
        <authorList>
            <person name="Xu X."/>
            <person name="Nagarajan H."/>
            <person name="Lewis N.E."/>
            <person name="Pan S."/>
            <person name="Cai Z."/>
            <person name="Liu X."/>
            <person name="Chen W."/>
            <person name="Xie M."/>
            <person name="Wang W."/>
            <person name="Hammond S."/>
            <person name="Andersen M.R."/>
            <person name="Neff N."/>
            <person name="Passarelli B."/>
            <person name="Koh W."/>
            <person name="Fan H.C."/>
            <person name="Wang J."/>
            <person name="Gui Y."/>
            <person name="Lee K.H."/>
            <person name="Betenbaugh M.J."/>
            <person name="Quake S.R."/>
            <person name="Famili I."/>
            <person name="Palsson B.O."/>
            <person name="Wang J."/>
        </authorList>
    </citation>
    <scope>NUCLEOTIDE SEQUENCE [LARGE SCALE GENOMIC DNA]</scope>
    <source>
        <strain evidence="2">CHO K1 cell line</strain>
    </source>
</reference>
<dbReference type="EMBL" id="JH000760">
    <property type="protein sequence ID" value="EGV95378.1"/>
    <property type="molecule type" value="Genomic_DNA"/>
</dbReference>
<dbReference type="Proteomes" id="UP000001075">
    <property type="component" value="Unassembled WGS sequence"/>
</dbReference>
<evidence type="ECO:0000313" key="2">
    <source>
        <dbReference type="Proteomes" id="UP000001075"/>
    </source>
</evidence>
<name>G3HV55_CRIGR</name>
<sequence length="52" mass="5675">MAGLALWEPTQGLGLLCPPNPHSHFDLRAPAPLFVSPFYTHLRHLSSANTPP</sequence>
<accession>G3HV55</accession>
<evidence type="ECO:0000313" key="1">
    <source>
        <dbReference type="EMBL" id="EGV95378.1"/>
    </source>
</evidence>
<protein>
    <submittedName>
        <fullName evidence="1">Uncharacterized protein</fullName>
    </submittedName>
</protein>
<dbReference type="InParanoid" id="G3HV55"/>
<organism evidence="1 2">
    <name type="scientific">Cricetulus griseus</name>
    <name type="common">Chinese hamster</name>
    <name type="synonym">Cricetulus barabensis griseus</name>
    <dbReference type="NCBI Taxonomy" id="10029"/>
    <lineage>
        <taxon>Eukaryota</taxon>
        <taxon>Metazoa</taxon>
        <taxon>Chordata</taxon>
        <taxon>Craniata</taxon>
        <taxon>Vertebrata</taxon>
        <taxon>Euteleostomi</taxon>
        <taxon>Mammalia</taxon>
        <taxon>Eutheria</taxon>
        <taxon>Euarchontoglires</taxon>
        <taxon>Glires</taxon>
        <taxon>Rodentia</taxon>
        <taxon>Myomorpha</taxon>
        <taxon>Muroidea</taxon>
        <taxon>Cricetidae</taxon>
        <taxon>Cricetinae</taxon>
        <taxon>Cricetulus</taxon>
    </lineage>
</organism>
<proteinExistence type="predicted"/>
<dbReference type="AlphaFoldDB" id="G3HV55"/>
<gene>
    <name evidence="1" type="ORF">I79_014832</name>
</gene>